<dbReference type="PANTHER" id="PTHR30034:SF6">
    <property type="entry name" value="YOP PROTEINS TRANSLOCATION PROTEIN Q"/>
    <property type="match status" value="1"/>
</dbReference>
<dbReference type="GO" id="GO:0071978">
    <property type="term" value="P:bacterial-type flagellum-dependent swarming motility"/>
    <property type="evidence" value="ECO:0007669"/>
    <property type="project" value="TreeGrafter"/>
</dbReference>
<proteinExistence type="inferred from homology"/>
<evidence type="ECO:0000313" key="14">
    <source>
        <dbReference type="Proteomes" id="UP000589520"/>
    </source>
</evidence>
<evidence type="ECO:0000256" key="4">
    <source>
        <dbReference type="ARBA" id="ARBA00021898"/>
    </source>
</evidence>
<keyword evidence="7" id="KW-0283">Flagellar rotation</keyword>
<evidence type="ECO:0000256" key="11">
    <source>
        <dbReference type="SAM" id="MobiDB-lite"/>
    </source>
</evidence>
<dbReference type="GO" id="GO:0009425">
    <property type="term" value="C:bacterial-type flagellum basal body"/>
    <property type="evidence" value="ECO:0007669"/>
    <property type="project" value="UniProtKB-SubCell"/>
</dbReference>
<protein>
    <recommendedName>
        <fullName evidence="4">Flagellar motor switch protein FliM</fullName>
    </recommendedName>
</protein>
<dbReference type="GO" id="GO:0005886">
    <property type="term" value="C:plasma membrane"/>
    <property type="evidence" value="ECO:0007669"/>
    <property type="project" value="UniProtKB-SubCell"/>
</dbReference>
<evidence type="ECO:0000256" key="1">
    <source>
        <dbReference type="ARBA" id="ARBA00004117"/>
    </source>
</evidence>
<keyword evidence="8" id="KW-0472">Membrane</keyword>
<dbReference type="PANTHER" id="PTHR30034">
    <property type="entry name" value="FLAGELLAR MOTOR SWITCH PROTEIN FLIM"/>
    <property type="match status" value="1"/>
</dbReference>
<dbReference type="Gene3D" id="2.30.330.10">
    <property type="entry name" value="SpoA-like"/>
    <property type="match status" value="1"/>
</dbReference>
<evidence type="ECO:0000256" key="3">
    <source>
        <dbReference type="ARBA" id="ARBA00011049"/>
    </source>
</evidence>
<dbReference type="PIRSF" id="PIRSF002888">
    <property type="entry name" value="FliM"/>
    <property type="match status" value="1"/>
</dbReference>
<dbReference type="InterPro" id="IPR036429">
    <property type="entry name" value="SpoA-like_sf"/>
</dbReference>
<keyword evidence="13" id="KW-0282">Flagellum</keyword>
<dbReference type="InterPro" id="IPR001543">
    <property type="entry name" value="FliN-like_C"/>
</dbReference>
<dbReference type="InterPro" id="IPR001689">
    <property type="entry name" value="Flag_FliM"/>
</dbReference>
<feature type="domain" description="Flagellar motor switch protein FliN-like C-terminal" evidence="12">
    <location>
        <begin position="257"/>
        <end position="312"/>
    </location>
</feature>
<evidence type="ECO:0000256" key="8">
    <source>
        <dbReference type="ARBA" id="ARBA00023136"/>
    </source>
</evidence>
<accession>A0A7Y9PIA1</accession>
<feature type="compositionally biased region" description="Polar residues" evidence="11">
    <location>
        <begin position="319"/>
        <end position="335"/>
    </location>
</feature>
<sequence length="335" mass="37133">MPEDERQNGAESVSPVSRSTMAREMVSGEEEAPEPYNFSRAGQISHDQMRAIGTVNDLFARNLMHTLGAWLRTQFHVKLAAGKQMSYAELLGRLKEPTYVCSVRMEPLGALGLIELDLSLASPIIDLLLGGIGRSCETRELTDIEEAILASVLQMIVRELNGAWQPVGLRFAFEKRETAAQVARMMPSTEKTLCVSFEVNMPEAQGSLNVCLPVVVLNAILRQMVSDRERPRRRSEEAERRIRDLLAEASFGAVLQFPPLRLRARDLADIAPGTILRLPLPRHSPAELRVGGIPLTKARPVRMGEHRGAQIQTDRIAESSLSQGVQQIGPSEQKR</sequence>
<comment type="subcellular location">
    <subcellularLocation>
        <location evidence="1">Bacterial flagellum basal body</location>
    </subcellularLocation>
    <subcellularLocation>
        <location evidence="2">Cell membrane</location>
        <topology evidence="2">Peripheral membrane protein</topology>
    </subcellularLocation>
</comment>
<dbReference type="PRINTS" id="PR00955">
    <property type="entry name" value="FLGMOTORFLIM"/>
</dbReference>
<comment type="similarity">
    <text evidence="3">Belongs to the FliM family.</text>
</comment>
<evidence type="ECO:0000256" key="9">
    <source>
        <dbReference type="ARBA" id="ARBA00023143"/>
    </source>
</evidence>
<comment type="function">
    <text evidence="10">FliM is one of three proteins (FliG, FliN, FliM) that forms the rotor-mounted switch complex (C ring), located at the base of the basal body. This complex interacts with the CheY and CheZ chemotaxis proteins, in addition to contacting components of the motor that determine the direction of flagellar rotation.</text>
</comment>
<feature type="region of interest" description="Disordered" evidence="11">
    <location>
        <begin position="1"/>
        <end position="36"/>
    </location>
</feature>
<dbReference type="SUPFAM" id="SSF103039">
    <property type="entry name" value="CheC-like"/>
    <property type="match status" value="1"/>
</dbReference>
<dbReference type="GO" id="GO:0050918">
    <property type="term" value="P:positive chemotaxis"/>
    <property type="evidence" value="ECO:0007669"/>
    <property type="project" value="TreeGrafter"/>
</dbReference>
<dbReference type="Proteomes" id="UP000589520">
    <property type="component" value="Unassembled WGS sequence"/>
</dbReference>
<keyword evidence="5" id="KW-1003">Cell membrane</keyword>
<gene>
    <name evidence="13" type="ORF">HDF17_002676</name>
</gene>
<organism evidence="13 14">
    <name type="scientific">Granulicella arctica</name>
    <dbReference type="NCBI Taxonomy" id="940613"/>
    <lineage>
        <taxon>Bacteria</taxon>
        <taxon>Pseudomonadati</taxon>
        <taxon>Acidobacteriota</taxon>
        <taxon>Terriglobia</taxon>
        <taxon>Terriglobales</taxon>
        <taxon>Acidobacteriaceae</taxon>
        <taxon>Granulicella</taxon>
    </lineage>
</organism>
<dbReference type="CDD" id="cd17908">
    <property type="entry name" value="FliM"/>
    <property type="match status" value="1"/>
</dbReference>
<keyword evidence="9" id="KW-0975">Bacterial flagellum</keyword>
<dbReference type="Gene3D" id="3.40.1550.10">
    <property type="entry name" value="CheC-like"/>
    <property type="match status" value="1"/>
</dbReference>
<keyword evidence="13" id="KW-0969">Cilium</keyword>
<keyword evidence="14" id="KW-1185">Reference proteome</keyword>
<evidence type="ECO:0000256" key="6">
    <source>
        <dbReference type="ARBA" id="ARBA00022500"/>
    </source>
</evidence>
<keyword evidence="6" id="KW-0145">Chemotaxis</keyword>
<dbReference type="Pfam" id="PF02154">
    <property type="entry name" value="FliM"/>
    <property type="match status" value="1"/>
</dbReference>
<dbReference type="AlphaFoldDB" id="A0A7Y9PIA1"/>
<evidence type="ECO:0000256" key="2">
    <source>
        <dbReference type="ARBA" id="ARBA00004202"/>
    </source>
</evidence>
<keyword evidence="13" id="KW-0966">Cell projection</keyword>
<evidence type="ECO:0000256" key="10">
    <source>
        <dbReference type="ARBA" id="ARBA00025044"/>
    </source>
</evidence>
<reference evidence="13 14" key="1">
    <citation type="submission" date="2020-07" db="EMBL/GenBank/DDBJ databases">
        <title>Genomic Encyclopedia of Type Strains, Phase IV (KMG-V): Genome sequencing to study the core and pangenomes of soil and plant-associated prokaryotes.</title>
        <authorList>
            <person name="Whitman W."/>
        </authorList>
    </citation>
    <scope>NUCLEOTIDE SEQUENCE [LARGE SCALE GENOMIC DNA]</scope>
    <source>
        <strain evidence="13 14">X4EP2</strain>
    </source>
</reference>
<evidence type="ECO:0000256" key="5">
    <source>
        <dbReference type="ARBA" id="ARBA00022475"/>
    </source>
</evidence>
<dbReference type="RefSeq" id="WP_179491684.1">
    <property type="nucleotide sequence ID" value="NZ_JACCCW010000002.1"/>
</dbReference>
<evidence type="ECO:0000259" key="12">
    <source>
        <dbReference type="Pfam" id="PF01052"/>
    </source>
</evidence>
<feature type="region of interest" description="Disordered" evidence="11">
    <location>
        <begin position="305"/>
        <end position="335"/>
    </location>
</feature>
<name>A0A7Y9PIA1_9BACT</name>
<comment type="caution">
    <text evidence="13">The sequence shown here is derived from an EMBL/GenBank/DDBJ whole genome shotgun (WGS) entry which is preliminary data.</text>
</comment>
<dbReference type="InterPro" id="IPR028976">
    <property type="entry name" value="CheC-like_sf"/>
</dbReference>
<dbReference type="SUPFAM" id="SSF101801">
    <property type="entry name" value="Surface presentation of antigens (SPOA)"/>
    <property type="match status" value="1"/>
</dbReference>
<dbReference type="EMBL" id="JACCCW010000002">
    <property type="protein sequence ID" value="NYF80356.1"/>
    <property type="molecule type" value="Genomic_DNA"/>
</dbReference>
<evidence type="ECO:0000256" key="7">
    <source>
        <dbReference type="ARBA" id="ARBA00022779"/>
    </source>
</evidence>
<feature type="compositionally biased region" description="Polar residues" evidence="11">
    <location>
        <begin position="9"/>
        <end position="20"/>
    </location>
</feature>
<dbReference type="Pfam" id="PF01052">
    <property type="entry name" value="FliMN_C"/>
    <property type="match status" value="1"/>
</dbReference>
<dbReference type="GO" id="GO:0003774">
    <property type="term" value="F:cytoskeletal motor activity"/>
    <property type="evidence" value="ECO:0007669"/>
    <property type="project" value="InterPro"/>
</dbReference>
<evidence type="ECO:0000313" key="13">
    <source>
        <dbReference type="EMBL" id="NYF80356.1"/>
    </source>
</evidence>